<dbReference type="InterPro" id="IPR035959">
    <property type="entry name" value="RutC-like_sf"/>
</dbReference>
<keyword evidence="2" id="KW-1185">Reference proteome</keyword>
<evidence type="ECO:0000313" key="1">
    <source>
        <dbReference type="EMBL" id="KAF2029263.1"/>
    </source>
</evidence>
<dbReference type="AlphaFoldDB" id="A0A9P4H6X7"/>
<accession>A0A9P4H6X7</accession>
<dbReference type="Pfam" id="PF01042">
    <property type="entry name" value="Ribonuc_L-PSP"/>
    <property type="match status" value="1"/>
</dbReference>
<dbReference type="SUPFAM" id="SSF55298">
    <property type="entry name" value="YjgF-like"/>
    <property type="match status" value="1"/>
</dbReference>
<evidence type="ECO:0000313" key="2">
    <source>
        <dbReference type="Proteomes" id="UP000799777"/>
    </source>
</evidence>
<dbReference type="EMBL" id="ML978203">
    <property type="protein sequence ID" value="KAF2029263.1"/>
    <property type="molecule type" value="Genomic_DNA"/>
</dbReference>
<gene>
    <name evidence="1" type="ORF">EK21DRAFT_113157</name>
</gene>
<protein>
    <submittedName>
        <fullName evidence="1">Uncharacterized protein</fullName>
    </submittedName>
</protein>
<name>A0A9P4H6X7_9PLEO</name>
<sequence>MSKPEHIDYEGFGERFQKELNHSQTVHIGDRIEVSGQGGWDRITEEIPGDLGAEVDQTFENIEHALKQAGGTGLD</sequence>
<organism evidence="1 2">
    <name type="scientific">Setomelanomma holmii</name>
    <dbReference type="NCBI Taxonomy" id="210430"/>
    <lineage>
        <taxon>Eukaryota</taxon>
        <taxon>Fungi</taxon>
        <taxon>Dikarya</taxon>
        <taxon>Ascomycota</taxon>
        <taxon>Pezizomycotina</taxon>
        <taxon>Dothideomycetes</taxon>
        <taxon>Pleosporomycetidae</taxon>
        <taxon>Pleosporales</taxon>
        <taxon>Pleosporineae</taxon>
        <taxon>Phaeosphaeriaceae</taxon>
        <taxon>Setomelanomma</taxon>
    </lineage>
</organism>
<dbReference type="Proteomes" id="UP000799777">
    <property type="component" value="Unassembled WGS sequence"/>
</dbReference>
<dbReference type="OrthoDB" id="309640at2759"/>
<comment type="caution">
    <text evidence="1">The sequence shown here is derived from an EMBL/GenBank/DDBJ whole genome shotgun (WGS) entry which is preliminary data.</text>
</comment>
<dbReference type="Gene3D" id="3.30.1330.40">
    <property type="entry name" value="RutC-like"/>
    <property type="match status" value="1"/>
</dbReference>
<proteinExistence type="predicted"/>
<reference evidence="1" key="1">
    <citation type="journal article" date="2020" name="Stud. Mycol.">
        <title>101 Dothideomycetes genomes: a test case for predicting lifestyles and emergence of pathogens.</title>
        <authorList>
            <person name="Haridas S."/>
            <person name="Albert R."/>
            <person name="Binder M."/>
            <person name="Bloem J."/>
            <person name="Labutti K."/>
            <person name="Salamov A."/>
            <person name="Andreopoulos B."/>
            <person name="Baker S."/>
            <person name="Barry K."/>
            <person name="Bills G."/>
            <person name="Bluhm B."/>
            <person name="Cannon C."/>
            <person name="Castanera R."/>
            <person name="Culley D."/>
            <person name="Daum C."/>
            <person name="Ezra D."/>
            <person name="Gonzalez J."/>
            <person name="Henrissat B."/>
            <person name="Kuo A."/>
            <person name="Liang C."/>
            <person name="Lipzen A."/>
            <person name="Lutzoni F."/>
            <person name="Magnuson J."/>
            <person name="Mondo S."/>
            <person name="Nolan M."/>
            <person name="Ohm R."/>
            <person name="Pangilinan J."/>
            <person name="Park H.-J."/>
            <person name="Ramirez L."/>
            <person name="Alfaro M."/>
            <person name="Sun H."/>
            <person name="Tritt A."/>
            <person name="Yoshinaga Y."/>
            <person name="Zwiers L.-H."/>
            <person name="Turgeon B."/>
            <person name="Goodwin S."/>
            <person name="Spatafora J."/>
            <person name="Crous P."/>
            <person name="Grigoriev I."/>
        </authorList>
    </citation>
    <scope>NUCLEOTIDE SEQUENCE</scope>
    <source>
        <strain evidence="1">CBS 110217</strain>
    </source>
</reference>
<dbReference type="InterPro" id="IPR006175">
    <property type="entry name" value="YjgF/YER057c/UK114"/>
</dbReference>